<dbReference type="RefSeq" id="WP_198321993.1">
    <property type="nucleotide sequence ID" value="NZ_CP104311.1"/>
</dbReference>
<dbReference type="SUPFAM" id="SSF53300">
    <property type="entry name" value="vWA-like"/>
    <property type="match status" value="1"/>
</dbReference>
<name>A0ABZ2F2U9_METCP</name>
<dbReference type="InterPro" id="IPR036465">
    <property type="entry name" value="vWFA_dom_sf"/>
</dbReference>
<evidence type="ECO:0000313" key="2">
    <source>
        <dbReference type="Proteomes" id="UP001359308"/>
    </source>
</evidence>
<proteinExistence type="predicted"/>
<sequence length="235" mass="25694">MNEEHPATQRGMAVVDAFLAEMAAVRQLKPVLVPGRLIFALDATASREPTWRQAAHLQARMFEAAAQTGRLAIQVCYYQGFDRFEALPWHTEAAPLRRQMERIGCVSGYTQLNRILCHTLAEHRRQPVNALVFVGDALEEDGAVLCGLAGELGLHGVRIFMFQEGDEPGVEAVFRKIARSSGGAYARFDAASPDRLARLLRAAAAYATGGIDSMQALPEHGNAEIAELTGQLRQP</sequence>
<keyword evidence="2" id="KW-1185">Reference proteome</keyword>
<dbReference type="Proteomes" id="UP001359308">
    <property type="component" value="Chromosome"/>
</dbReference>
<reference evidence="1 2" key="1">
    <citation type="submission" date="2022-09" db="EMBL/GenBank/DDBJ databases">
        <authorList>
            <person name="Giprobiosintez L."/>
        </authorList>
    </citation>
    <scope>NUCLEOTIDE SEQUENCE [LARGE SCALE GENOMIC DNA]</scope>
    <source>
        <strain evidence="2">VKPM-B-12549 (GBS-15)</strain>
    </source>
</reference>
<protein>
    <recommendedName>
        <fullName evidence="3">VWA domain-containing protein</fullName>
    </recommendedName>
</protein>
<evidence type="ECO:0008006" key="3">
    <source>
        <dbReference type="Google" id="ProtNLM"/>
    </source>
</evidence>
<dbReference type="EMBL" id="CP104311">
    <property type="protein sequence ID" value="WWF01527.1"/>
    <property type="molecule type" value="Genomic_DNA"/>
</dbReference>
<gene>
    <name evidence="1" type="ORF">N4J17_13800</name>
</gene>
<accession>A0ABZ2F2U9</accession>
<evidence type="ECO:0000313" key="1">
    <source>
        <dbReference type="EMBL" id="WWF01527.1"/>
    </source>
</evidence>
<organism evidence="1 2">
    <name type="scientific">Methylococcus capsulatus</name>
    <dbReference type="NCBI Taxonomy" id="414"/>
    <lineage>
        <taxon>Bacteria</taxon>
        <taxon>Pseudomonadati</taxon>
        <taxon>Pseudomonadota</taxon>
        <taxon>Gammaproteobacteria</taxon>
        <taxon>Methylococcales</taxon>
        <taxon>Methylococcaceae</taxon>
        <taxon>Methylococcus</taxon>
    </lineage>
</organism>